<gene>
    <name evidence="1" type="ORF">P872_12575</name>
</gene>
<sequence>MSGYIGRPFIRRKIGAKVSFPYLHALLIAVFYDSEGFSPRQVGSICGDDSTPDGKLTWPVKTETIGKFGGLRFTP</sequence>
<organism evidence="1 2">
    <name type="scientific">Rhodonellum psychrophilum GCM71 = DSM 17998</name>
    <dbReference type="NCBI Taxonomy" id="1123057"/>
    <lineage>
        <taxon>Bacteria</taxon>
        <taxon>Pseudomonadati</taxon>
        <taxon>Bacteroidota</taxon>
        <taxon>Cytophagia</taxon>
        <taxon>Cytophagales</taxon>
        <taxon>Cytophagaceae</taxon>
        <taxon>Rhodonellum</taxon>
    </lineage>
</organism>
<dbReference type="RefSeq" id="WP_019600693.1">
    <property type="nucleotide sequence ID" value="NZ_AWXR01000087.1"/>
</dbReference>
<proteinExistence type="predicted"/>
<evidence type="ECO:0000313" key="2">
    <source>
        <dbReference type="Proteomes" id="UP000016843"/>
    </source>
</evidence>
<name>U5BXG2_9BACT</name>
<dbReference type="EMBL" id="AWXR01000087">
    <property type="protein sequence ID" value="ERM80602.1"/>
    <property type="molecule type" value="Genomic_DNA"/>
</dbReference>
<protein>
    <submittedName>
        <fullName evidence="1">Uncharacterized protein</fullName>
    </submittedName>
</protein>
<comment type="caution">
    <text evidence="1">The sequence shown here is derived from an EMBL/GenBank/DDBJ whole genome shotgun (WGS) entry which is preliminary data.</text>
</comment>
<keyword evidence="2" id="KW-1185">Reference proteome</keyword>
<reference evidence="1 2" key="1">
    <citation type="journal article" date="2013" name="Genome Announc.">
        <title>Draft Genome Sequence of the Psychrophilic and Alkaliphilic Rhodonellum psychrophilum Strain GCM71T.</title>
        <authorList>
            <person name="Hauptmann A.L."/>
            <person name="Glaring M.A."/>
            <person name="Hallin P.F."/>
            <person name="Prieme A."/>
            <person name="Stougaard P."/>
        </authorList>
    </citation>
    <scope>NUCLEOTIDE SEQUENCE [LARGE SCALE GENOMIC DNA]</scope>
    <source>
        <strain evidence="1 2">GCM71</strain>
    </source>
</reference>
<accession>U5BXG2</accession>
<dbReference type="AlphaFoldDB" id="U5BXG2"/>
<dbReference type="Proteomes" id="UP000016843">
    <property type="component" value="Unassembled WGS sequence"/>
</dbReference>
<evidence type="ECO:0000313" key="1">
    <source>
        <dbReference type="EMBL" id="ERM80602.1"/>
    </source>
</evidence>